<dbReference type="Proteomes" id="UP001595898">
    <property type="component" value="Unassembled WGS sequence"/>
</dbReference>
<evidence type="ECO:0000256" key="1">
    <source>
        <dbReference type="SAM" id="MobiDB-lite"/>
    </source>
</evidence>
<feature type="region of interest" description="Disordered" evidence="1">
    <location>
        <begin position="250"/>
        <end position="273"/>
    </location>
</feature>
<keyword evidence="3" id="KW-1185">Reference proteome</keyword>
<sequence>MVGSTSSRPDGVDRRAQPSRRVMTDGGQAQAEPEADDESEADTEEEAEDDGEADAGEETEGAEEEAEAEPAEVEEESEGVEEEPAEAEEDEAEEEDEEGLDVTGDLVEDDRAEGHADDAETVYEGDDASGVLHLDLDGLFLDLLGLEVNLNPVTLDVSARPGGGNLLGNLLSAVTGLLDGPGALLDKVTSLLGKPLEWLGSLTDKLKSILGKPKEWLGSLSERVKSGLSDLVRKPGAFLRSLFGRGEAEDIEEGAAEEPVGEEEGEEAEAEPGRIASAVQWVRSTLSGAAGWLKEKLVGLVPGLPVEEVIATIVRSVIQQLLEQLEPEGERDEADAQEGAPAEA</sequence>
<evidence type="ECO:0000313" key="3">
    <source>
        <dbReference type="Proteomes" id="UP001595898"/>
    </source>
</evidence>
<reference evidence="2 3" key="1">
    <citation type="journal article" date="2019" name="Int. J. Syst. Evol. Microbiol.">
        <title>The Global Catalogue of Microorganisms (GCM) 10K type strain sequencing project: providing services to taxonomists for standard genome sequencing and annotation.</title>
        <authorList>
            <consortium name="The Broad Institute Genomics Platform"/>
            <consortium name="The Broad Institute Genome Sequencing Center for Infectious Disease"/>
            <person name="Wu L."/>
            <person name="Ma J."/>
        </authorList>
    </citation>
    <scope>NUCLEOTIDE SEQUENCE [LARGE SCALE GENOMIC DNA]</scope>
    <source>
        <strain evidence="2 3">WLHS5</strain>
    </source>
</reference>
<protein>
    <submittedName>
        <fullName evidence="2">DNA primase</fullName>
    </submittedName>
</protein>
<dbReference type="RefSeq" id="WP_250138483.1">
    <property type="nucleotide sequence ID" value="NZ_JALIQP010000001.1"/>
</dbReference>
<organism evidence="2 3">
    <name type="scientific">Halosolutus amylolyticus</name>
    <dbReference type="NCBI Taxonomy" id="2932267"/>
    <lineage>
        <taxon>Archaea</taxon>
        <taxon>Methanobacteriati</taxon>
        <taxon>Methanobacteriota</taxon>
        <taxon>Stenosarchaea group</taxon>
        <taxon>Halobacteria</taxon>
        <taxon>Halobacteriales</taxon>
        <taxon>Natrialbaceae</taxon>
        <taxon>Halosolutus</taxon>
    </lineage>
</organism>
<dbReference type="AlphaFoldDB" id="A0ABD5PT76"/>
<dbReference type="EMBL" id="JBHSFA010000009">
    <property type="protein sequence ID" value="MFC4543747.1"/>
    <property type="molecule type" value="Genomic_DNA"/>
</dbReference>
<gene>
    <name evidence="2" type="ORF">ACFO5R_17610</name>
</gene>
<comment type="caution">
    <text evidence="2">The sequence shown here is derived from an EMBL/GenBank/DDBJ whole genome shotgun (WGS) entry which is preliminary data.</text>
</comment>
<proteinExistence type="predicted"/>
<accession>A0ABD5PT76</accession>
<feature type="compositionally biased region" description="Acidic residues" evidence="1">
    <location>
        <begin position="33"/>
        <end position="102"/>
    </location>
</feature>
<feature type="region of interest" description="Disordered" evidence="1">
    <location>
        <begin position="1"/>
        <end position="102"/>
    </location>
</feature>
<feature type="compositionally biased region" description="Acidic residues" evidence="1">
    <location>
        <begin position="325"/>
        <end position="336"/>
    </location>
</feature>
<feature type="region of interest" description="Disordered" evidence="1">
    <location>
        <begin position="325"/>
        <end position="344"/>
    </location>
</feature>
<feature type="compositionally biased region" description="Acidic residues" evidence="1">
    <location>
        <begin position="250"/>
        <end position="270"/>
    </location>
</feature>
<name>A0ABD5PT76_9EURY</name>
<evidence type="ECO:0000313" key="2">
    <source>
        <dbReference type="EMBL" id="MFC4543747.1"/>
    </source>
</evidence>